<dbReference type="InterPro" id="IPR005846">
    <property type="entry name" value="A-D-PHexomutase_a/b/a-III"/>
</dbReference>
<comment type="similarity">
    <text evidence="2 7">Belongs to the phosphohexose mutase family.</text>
</comment>
<accession>D1AQA1</accession>
<dbReference type="InterPro" id="IPR005841">
    <property type="entry name" value="Alpha-D-phosphohexomutase_SF"/>
</dbReference>
<dbReference type="GO" id="GO:0000287">
    <property type="term" value="F:magnesium ion binding"/>
    <property type="evidence" value="ECO:0007669"/>
    <property type="project" value="InterPro"/>
</dbReference>
<comment type="cofactor">
    <cofactor evidence="1">
        <name>Mg(2+)</name>
        <dbReference type="ChEBI" id="CHEBI:18420"/>
    </cofactor>
</comment>
<keyword evidence="6" id="KW-0413">Isomerase</keyword>
<dbReference type="InterPro" id="IPR016066">
    <property type="entry name" value="A-D-PHexomutase_CS"/>
</dbReference>
<evidence type="ECO:0000256" key="5">
    <source>
        <dbReference type="ARBA" id="ARBA00022842"/>
    </source>
</evidence>
<dbReference type="GO" id="GO:0005975">
    <property type="term" value="P:carbohydrate metabolic process"/>
    <property type="evidence" value="ECO:0007669"/>
    <property type="project" value="InterPro"/>
</dbReference>
<dbReference type="Proteomes" id="UP000000845">
    <property type="component" value="Chromosome"/>
</dbReference>
<protein>
    <submittedName>
        <fullName evidence="11">Phosphoglucomutase/phosphomannomutase alpha/beta/alpha domain I</fullName>
    </submittedName>
</protein>
<dbReference type="Pfam" id="PF02878">
    <property type="entry name" value="PGM_PMM_I"/>
    <property type="match status" value="1"/>
</dbReference>
<evidence type="ECO:0000256" key="4">
    <source>
        <dbReference type="ARBA" id="ARBA00022723"/>
    </source>
</evidence>
<dbReference type="InterPro" id="IPR016055">
    <property type="entry name" value="A-D-PHexomutase_a/b/a-I/II/III"/>
</dbReference>
<feature type="domain" description="Alpha-D-phosphohexomutase alpha/beta/alpha" evidence="10">
    <location>
        <begin position="325"/>
        <end position="448"/>
    </location>
</feature>
<keyword evidence="12" id="KW-1185">Reference proteome</keyword>
<reference evidence="12" key="1">
    <citation type="submission" date="2009-09" db="EMBL/GenBank/DDBJ databases">
        <title>The complete chromosome of Sebaldella termitidis ATCC 33386.</title>
        <authorList>
            <consortium name="US DOE Joint Genome Institute (JGI-PGF)"/>
            <person name="Lucas S."/>
            <person name="Copeland A."/>
            <person name="Lapidus A."/>
            <person name="Glavina del Rio T."/>
            <person name="Dalin E."/>
            <person name="Tice H."/>
            <person name="Bruce D."/>
            <person name="Goodwin L."/>
            <person name="Pitluck S."/>
            <person name="Kyrpides N."/>
            <person name="Mavromatis K."/>
            <person name="Ivanova N."/>
            <person name="Mikhailova N."/>
            <person name="Sims D."/>
            <person name="Meincke L."/>
            <person name="Brettin T."/>
            <person name="Detter J.C."/>
            <person name="Han C."/>
            <person name="Larimer F."/>
            <person name="Land M."/>
            <person name="Hauser L."/>
            <person name="Markowitz V."/>
            <person name="Cheng J.F."/>
            <person name="Hugenholtz P."/>
            <person name="Woyke T."/>
            <person name="Wu D."/>
            <person name="Eisen J.A."/>
        </authorList>
    </citation>
    <scope>NUCLEOTIDE SEQUENCE [LARGE SCALE GENOMIC DNA]</scope>
    <source>
        <strain evidence="12">ATCC 33386 / NCTC 11300</strain>
    </source>
</reference>
<dbReference type="Gene3D" id="3.40.120.10">
    <property type="entry name" value="Alpha-D-Glucose-1,6-Bisphosphate, subunit A, domain 3"/>
    <property type="match status" value="3"/>
</dbReference>
<evidence type="ECO:0000259" key="8">
    <source>
        <dbReference type="Pfam" id="PF02878"/>
    </source>
</evidence>
<sequence length="573" mass="64560">MENYIQRYNEWLHSDFIDEEDKKELENIKSDTKEVEERFYKDLTFGTGGIRGIRGVGTNRINKYVIRKATQGLANYMLSVNKEDAVKKGIIIAHDCRIGSVEYAMNTARVMAGNGIKAYVYKSLRSTPELSFGVREMGCMAGVVVTASHNPVEYNGYKAYWEDGAQVVEPHASGIVNEVNKINGFDEIKLMSEEEAKEKGLIIVLDEKIDDLYIEAIKTQVINKEIKGKEKFKIVYTPLHGTGGRPVMRVLGELDFDVTAVKEQIEPDGTFPTVKYANPEEKPVFELGIKLADSIGSTLVMANDPDADRIGIAVKTKAGEWYYPNGNQMGLLILQYLLNNKKNIPADAKVITTVVSTPMIDKIGASENVGVIKTLTGFKYIGEKIRQFEAKEIEGTYLFGFEESYGYLVGTHARDKDAIVTSLIIAEMAAFYDSEGTSIPEELEKFYEKHGFYLEGIESVTLAGKDGIEKMGALMTDLRENVKDKLLGKKIKIKKDFKLKKEYNYETNEEKDINLPVENVIQFILEDDTYITARPSGTEPKIKFYFSVNEKSEKAVQEKLDKTMKEFTKTLEI</sequence>
<dbReference type="Pfam" id="PF02879">
    <property type="entry name" value="PGM_PMM_II"/>
    <property type="match status" value="1"/>
</dbReference>
<dbReference type="PANTHER" id="PTHR45745">
    <property type="entry name" value="PHOSPHOMANNOMUTASE 45A"/>
    <property type="match status" value="1"/>
</dbReference>
<reference evidence="11 12" key="2">
    <citation type="journal article" date="2010" name="Stand. Genomic Sci.">
        <title>Complete genome sequence of Sebaldella termitidis type strain (NCTC 11300).</title>
        <authorList>
            <person name="Harmon-Smith M."/>
            <person name="Celia L."/>
            <person name="Chertkov O."/>
            <person name="Lapidus A."/>
            <person name="Copeland A."/>
            <person name="Glavina Del Rio T."/>
            <person name="Nolan M."/>
            <person name="Lucas S."/>
            <person name="Tice H."/>
            <person name="Cheng J.F."/>
            <person name="Han C."/>
            <person name="Detter J.C."/>
            <person name="Bruce D."/>
            <person name="Goodwin L."/>
            <person name="Pitluck S."/>
            <person name="Pati A."/>
            <person name="Liolios K."/>
            <person name="Ivanova N."/>
            <person name="Mavromatis K."/>
            <person name="Mikhailova N."/>
            <person name="Chen A."/>
            <person name="Palaniappan K."/>
            <person name="Land M."/>
            <person name="Hauser L."/>
            <person name="Chang Y.J."/>
            <person name="Jeffries C.D."/>
            <person name="Brettin T."/>
            <person name="Goker M."/>
            <person name="Beck B."/>
            <person name="Bristow J."/>
            <person name="Eisen J.A."/>
            <person name="Markowitz V."/>
            <person name="Hugenholtz P."/>
            <person name="Kyrpides N.C."/>
            <person name="Klenk H.P."/>
            <person name="Chen F."/>
        </authorList>
    </citation>
    <scope>NUCLEOTIDE SEQUENCE [LARGE SCALE GENOMIC DNA]</scope>
    <source>
        <strain evidence="12">ATCC 33386 / NCTC 11300</strain>
    </source>
</reference>
<dbReference type="PROSITE" id="PS00710">
    <property type="entry name" value="PGM_PMM"/>
    <property type="match status" value="1"/>
</dbReference>
<evidence type="ECO:0000256" key="1">
    <source>
        <dbReference type="ARBA" id="ARBA00001946"/>
    </source>
</evidence>
<keyword evidence="3" id="KW-0597">Phosphoprotein</keyword>
<dbReference type="SUPFAM" id="SSF53738">
    <property type="entry name" value="Phosphoglucomutase, first 3 domains"/>
    <property type="match status" value="3"/>
</dbReference>
<evidence type="ECO:0000256" key="7">
    <source>
        <dbReference type="RuleBase" id="RU004326"/>
    </source>
</evidence>
<feature type="domain" description="Alpha-D-phosphohexomutase alpha/beta/alpha" evidence="8">
    <location>
        <begin position="44"/>
        <end position="182"/>
    </location>
</feature>
<evidence type="ECO:0000313" key="12">
    <source>
        <dbReference type="Proteomes" id="UP000000845"/>
    </source>
</evidence>
<dbReference type="EMBL" id="CP001739">
    <property type="protein sequence ID" value="ACZ10161.1"/>
    <property type="molecule type" value="Genomic_DNA"/>
</dbReference>
<keyword evidence="4 7" id="KW-0479">Metal-binding</keyword>
<keyword evidence="5 7" id="KW-0460">Magnesium</keyword>
<dbReference type="GO" id="GO:0008973">
    <property type="term" value="F:phosphopentomutase activity"/>
    <property type="evidence" value="ECO:0007669"/>
    <property type="project" value="TreeGrafter"/>
</dbReference>
<dbReference type="eggNOG" id="COG1109">
    <property type="taxonomic scope" value="Bacteria"/>
</dbReference>
<dbReference type="GO" id="GO:0006166">
    <property type="term" value="P:purine ribonucleoside salvage"/>
    <property type="evidence" value="ECO:0007669"/>
    <property type="project" value="TreeGrafter"/>
</dbReference>
<evidence type="ECO:0000256" key="3">
    <source>
        <dbReference type="ARBA" id="ARBA00022553"/>
    </source>
</evidence>
<dbReference type="InterPro" id="IPR005845">
    <property type="entry name" value="A-D-PHexomutase_a/b/a-II"/>
</dbReference>
<dbReference type="PANTHER" id="PTHR45745:SF1">
    <property type="entry name" value="PHOSPHOGLUCOMUTASE 2B-RELATED"/>
    <property type="match status" value="1"/>
</dbReference>
<dbReference type="AlphaFoldDB" id="D1AQA1"/>
<evidence type="ECO:0000256" key="6">
    <source>
        <dbReference type="ARBA" id="ARBA00023235"/>
    </source>
</evidence>
<dbReference type="SUPFAM" id="SSF55957">
    <property type="entry name" value="Phosphoglucomutase, C-terminal domain"/>
    <property type="match status" value="1"/>
</dbReference>
<dbReference type="Pfam" id="PF02880">
    <property type="entry name" value="PGM_PMM_III"/>
    <property type="match status" value="1"/>
</dbReference>
<proteinExistence type="inferred from homology"/>
<evidence type="ECO:0000259" key="9">
    <source>
        <dbReference type="Pfam" id="PF02879"/>
    </source>
</evidence>
<dbReference type="InterPro" id="IPR036900">
    <property type="entry name" value="A-D-PHexomutase_C_sf"/>
</dbReference>
<organism evidence="11 12">
    <name type="scientific">Sebaldella termitidis (strain ATCC 33386 / NCTC 11300)</name>
    <dbReference type="NCBI Taxonomy" id="526218"/>
    <lineage>
        <taxon>Bacteria</taxon>
        <taxon>Fusobacteriati</taxon>
        <taxon>Fusobacteriota</taxon>
        <taxon>Fusobacteriia</taxon>
        <taxon>Fusobacteriales</taxon>
        <taxon>Leptotrichiaceae</taxon>
        <taxon>Sebaldella</taxon>
    </lineage>
</organism>
<evidence type="ECO:0000313" key="11">
    <source>
        <dbReference type="EMBL" id="ACZ10161.1"/>
    </source>
</evidence>
<feature type="domain" description="Alpha-D-phosphohexomutase alpha/beta/alpha" evidence="9">
    <location>
        <begin position="212"/>
        <end position="316"/>
    </location>
</feature>
<dbReference type="CDD" id="cd05799">
    <property type="entry name" value="PGM2"/>
    <property type="match status" value="1"/>
</dbReference>
<gene>
    <name evidence="11" type="ordered locus">Sterm_3321</name>
</gene>
<dbReference type="STRING" id="526218.Sterm_3321"/>
<dbReference type="KEGG" id="str:Sterm_3321"/>
<dbReference type="RefSeq" id="WP_012862743.1">
    <property type="nucleotide sequence ID" value="NC_013517.1"/>
</dbReference>
<dbReference type="HOGENOM" id="CLU_016950_0_0_0"/>
<name>D1AQA1_SEBTE</name>
<evidence type="ECO:0000256" key="2">
    <source>
        <dbReference type="ARBA" id="ARBA00010231"/>
    </source>
</evidence>
<evidence type="ECO:0000259" key="10">
    <source>
        <dbReference type="Pfam" id="PF02880"/>
    </source>
</evidence>
<dbReference type="Gene3D" id="3.30.310.50">
    <property type="entry name" value="Alpha-D-phosphohexomutase, C-terminal domain"/>
    <property type="match status" value="1"/>
</dbReference>
<dbReference type="PRINTS" id="PR00509">
    <property type="entry name" value="PGMPMM"/>
</dbReference>
<dbReference type="InterPro" id="IPR005844">
    <property type="entry name" value="A-D-PHexomutase_a/b/a-I"/>
</dbReference>